<feature type="compositionally biased region" description="Low complexity" evidence="3">
    <location>
        <begin position="265"/>
        <end position="286"/>
    </location>
</feature>
<protein>
    <submittedName>
        <fullName evidence="5">GTP binding protein 1</fullName>
    </submittedName>
</protein>
<evidence type="ECO:0000313" key="6">
    <source>
        <dbReference type="Proteomes" id="UP000664940"/>
    </source>
</evidence>
<evidence type="ECO:0000256" key="1">
    <source>
        <dbReference type="ARBA" id="ARBA00022741"/>
    </source>
</evidence>
<dbReference type="Gene3D" id="2.40.30.10">
    <property type="entry name" value="Translation factors"/>
    <property type="match status" value="2"/>
</dbReference>
<feature type="compositionally biased region" description="Basic residues" evidence="3">
    <location>
        <begin position="287"/>
        <end position="298"/>
    </location>
</feature>
<feature type="domain" description="Translation elongation factor EFTu-like" evidence="4">
    <location>
        <begin position="51"/>
        <end position="121"/>
    </location>
</feature>
<dbReference type="FunFam" id="2.40.30.10:FF:000028">
    <property type="entry name" value="GTP-binding protein 1,-like"/>
    <property type="match status" value="1"/>
</dbReference>
<evidence type="ECO:0000256" key="3">
    <source>
        <dbReference type="SAM" id="MobiDB-lite"/>
    </source>
</evidence>
<dbReference type="CDD" id="cd03694">
    <property type="entry name" value="GTPBP_II"/>
    <property type="match status" value="1"/>
</dbReference>
<keyword evidence="1" id="KW-0547">Nucleotide-binding</keyword>
<feature type="region of interest" description="Disordered" evidence="3">
    <location>
        <begin position="216"/>
        <end position="310"/>
    </location>
</feature>
<evidence type="ECO:0000313" key="5">
    <source>
        <dbReference type="EMBL" id="KAF6118918.1"/>
    </source>
</evidence>
<dbReference type="PANTHER" id="PTHR43721">
    <property type="entry name" value="ELONGATION FACTOR TU-RELATED"/>
    <property type="match status" value="1"/>
</dbReference>
<comment type="caution">
    <text evidence="5">The sequence shown here is derived from an EMBL/GenBank/DDBJ whole genome shotgun (WGS) entry which is preliminary data.</text>
</comment>
<gene>
    <name evidence="5" type="ORF">HJG60_006016</name>
</gene>
<dbReference type="InterPro" id="IPR009001">
    <property type="entry name" value="Transl_elong_EF1A/Init_IF2_C"/>
</dbReference>
<feature type="compositionally biased region" description="Polar residues" evidence="3">
    <location>
        <begin position="216"/>
        <end position="237"/>
    </location>
</feature>
<organism evidence="5 6">
    <name type="scientific">Phyllostomus discolor</name>
    <name type="common">pale spear-nosed bat</name>
    <dbReference type="NCBI Taxonomy" id="89673"/>
    <lineage>
        <taxon>Eukaryota</taxon>
        <taxon>Metazoa</taxon>
        <taxon>Chordata</taxon>
        <taxon>Craniata</taxon>
        <taxon>Vertebrata</taxon>
        <taxon>Euteleostomi</taxon>
        <taxon>Mammalia</taxon>
        <taxon>Eutheria</taxon>
        <taxon>Laurasiatheria</taxon>
        <taxon>Chiroptera</taxon>
        <taxon>Yangochiroptera</taxon>
        <taxon>Phyllostomidae</taxon>
        <taxon>Phyllostominae</taxon>
        <taxon>Phyllostomus</taxon>
    </lineage>
</organism>
<dbReference type="FunFam" id="2.40.30.10:FF:000014">
    <property type="entry name" value="Probable GTP-binding protein 1"/>
    <property type="match status" value="1"/>
</dbReference>
<dbReference type="PANTHER" id="PTHR43721:SF9">
    <property type="entry name" value="GTP-BINDING PROTEIN 1"/>
    <property type="match status" value="1"/>
</dbReference>
<evidence type="ECO:0000259" key="4">
    <source>
        <dbReference type="Pfam" id="PF03144"/>
    </source>
</evidence>
<accession>A0A834AXD4</accession>
<dbReference type="SUPFAM" id="SSF50447">
    <property type="entry name" value="Translation proteins"/>
    <property type="match status" value="1"/>
</dbReference>
<dbReference type="GO" id="GO:0005525">
    <property type="term" value="F:GTP binding"/>
    <property type="evidence" value="ECO:0007669"/>
    <property type="project" value="UniProtKB-KW"/>
</dbReference>
<evidence type="ECO:0000256" key="2">
    <source>
        <dbReference type="ARBA" id="ARBA00023134"/>
    </source>
</evidence>
<dbReference type="EMBL" id="JABVXQ010000003">
    <property type="protein sequence ID" value="KAF6118918.1"/>
    <property type="molecule type" value="Genomic_DNA"/>
</dbReference>
<sequence>MCPIFQISNVTGENLDLLKMFLNLLSPRTSYREEEPAEFQIDDTYSVPGVGTVVSGTTLRGLIKLNDTLLLGPDPLGNFLPIAVKSIHRKRMPVKEVRGGQTASFALKKIKRSSIRKGMVMVSPRLNPQASWEFEAEILVLHHPTTISPRYQAMVHCGSIRQTATILSMDKDCLRTGDKATVHFRFIKTPEYLHIDQRLVFREGRTKAVGTITKLLQTTNNSPMNSKPQQIKMQSTKKGPLSKREDGPSGGPALGVPPPGDEACSLGASQSALSSSLQPTSKPSSGGRRRGGQRHKVKSQGACATPASGC</sequence>
<proteinExistence type="predicted"/>
<keyword evidence="2" id="KW-0342">GTP-binding</keyword>
<dbReference type="SUPFAM" id="SSF50465">
    <property type="entry name" value="EF-Tu/eEF-1alpha/eIF2-gamma C-terminal domain"/>
    <property type="match status" value="1"/>
</dbReference>
<dbReference type="InterPro" id="IPR009000">
    <property type="entry name" value="Transl_B-barrel_sf"/>
</dbReference>
<dbReference type="InterPro" id="IPR050055">
    <property type="entry name" value="EF-Tu_GTPase"/>
</dbReference>
<reference evidence="5 6" key="1">
    <citation type="journal article" date="2020" name="Nature">
        <title>Six reference-quality genomes reveal evolution of bat adaptations.</title>
        <authorList>
            <person name="Jebb D."/>
            <person name="Huang Z."/>
            <person name="Pippel M."/>
            <person name="Hughes G.M."/>
            <person name="Lavrichenko K."/>
            <person name="Devanna P."/>
            <person name="Winkler S."/>
            <person name="Jermiin L.S."/>
            <person name="Skirmuntt E.C."/>
            <person name="Katzourakis A."/>
            <person name="Burkitt-Gray L."/>
            <person name="Ray D.A."/>
            <person name="Sullivan K.A.M."/>
            <person name="Roscito J.G."/>
            <person name="Kirilenko B.M."/>
            <person name="Davalos L.M."/>
            <person name="Corthals A.P."/>
            <person name="Power M.L."/>
            <person name="Jones G."/>
            <person name="Ransome R.D."/>
            <person name="Dechmann D.K.N."/>
            <person name="Locatelli A.G."/>
            <person name="Puechmaille S.J."/>
            <person name="Fedrigo O."/>
            <person name="Jarvis E.D."/>
            <person name="Hiller M."/>
            <person name="Vernes S.C."/>
            <person name="Myers E.W."/>
            <person name="Teeling E.C."/>
        </authorList>
    </citation>
    <scope>NUCLEOTIDE SEQUENCE [LARGE SCALE GENOMIC DNA]</scope>
    <source>
        <strain evidence="5">Bat1K_MPI-CBG_1</strain>
    </source>
</reference>
<dbReference type="AlphaFoldDB" id="A0A834AXD4"/>
<dbReference type="CDD" id="cd03708">
    <property type="entry name" value="GTPBP_III"/>
    <property type="match status" value="1"/>
</dbReference>
<dbReference type="Proteomes" id="UP000664940">
    <property type="component" value="Unassembled WGS sequence"/>
</dbReference>
<name>A0A834AXD4_9CHIR</name>
<dbReference type="InterPro" id="IPR004161">
    <property type="entry name" value="EFTu-like_2"/>
</dbReference>
<dbReference type="GO" id="GO:0003746">
    <property type="term" value="F:translation elongation factor activity"/>
    <property type="evidence" value="ECO:0007669"/>
    <property type="project" value="TreeGrafter"/>
</dbReference>
<dbReference type="Pfam" id="PF03144">
    <property type="entry name" value="GTP_EFTU_D2"/>
    <property type="match status" value="1"/>
</dbReference>